<gene>
    <name evidence="1" type="ORF">PoB_001071100</name>
</gene>
<reference evidence="1 2" key="1">
    <citation type="journal article" date="2021" name="Elife">
        <title>Chloroplast acquisition without the gene transfer in kleptoplastic sea slugs, Plakobranchus ocellatus.</title>
        <authorList>
            <person name="Maeda T."/>
            <person name="Takahashi S."/>
            <person name="Yoshida T."/>
            <person name="Shimamura S."/>
            <person name="Takaki Y."/>
            <person name="Nagai Y."/>
            <person name="Toyoda A."/>
            <person name="Suzuki Y."/>
            <person name="Arimoto A."/>
            <person name="Ishii H."/>
            <person name="Satoh N."/>
            <person name="Nishiyama T."/>
            <person name="Hasebe M."/>
            <person name="Maruyama T."/>
            <person name="Minagawa J."/>
            <person name="Obokata J."/>
            <person name="Shigenobu S."/>
        </authorList>
    </citation>
    <scope>NUCLEOTIDE SEQUENCE [LARGE SCALE GENOMIC DNA]</scope>
</reference>
<sequence length="143" mass="16091">MSGCFNFAPGTSFSSNTTACDMLKRLREDTDRKWSSKVMTYIRFIRQQSNWADIQTSSTAAAIGPDSCPSRVVMLIESFAPPLPFLLTRFTFCIIINLVGQVGLAKKMVCDRDWSGILCRSIGQDPVFSLLSRPLLNFLYPHR</sequence>
<keyword evidence="2" id="KW-1185">Reference proteome</keyword>
<evidence type="ECO:0000313" key="1">
    <source>
        <dbReference type="EMBL" id="GFN84205.1"/>
    </source>
</evidence>
<organism evidence="1 2">
    <name type="scientific">Plakobranchus ocellatus</name>
    <dbReference type="NCBI Taxonomy" id="259542"/>
    <lineage>
        <taxon>Eukaryota</taxon>
        <taxon>Metazoa</taxon>
        <taxon>Spiralia</taxon>
        <taxon>Lophotrochozoa</taxon>
        <taxon>Mollusca</taxon>
        <taxon>Gastropoda</taxon>
        <taxon>Heterobranchia</taxon>
        <taxon>Euthyneura</taxon>
        <taxon>Panpulmonata</taxon>
        <taxon>Sacoglossa</taxon>
        <taxon>Placobranchoidea</taxon>
        <taxon>Plakobranchidae</taxon>
        <taxon>Plakobranchus</taxon>
    </lineage>
</organism>
<accession>A0AAV3YP70</accession>
<comment type="caution">
    <text evidence="1">The sequence shown here is derived from an EMBL/GenBank/DDBJ whole genome shotgun (WGS) entry which is preliminary data.</text>
</comment>
<dbReference type="AlphaFoldDB" id="A0AAV3YP70"/>
<evidence type="ECO:0000313" key="2">
    <source>
        <dbReference type="Proteomes" id="UP000735302"/>
    </source>
</evidence>
<dbReference type="EMBL" id="BLXT01001285">
    <property type="protein sequence ID" value="GFN84205.1"/>
    <property type="molecule type" value="Genomic_DNA"/>
</dbReference>
<proteinExistence type="predicted"/>
<protein>
    <submittedName>
        <fullName evidence="1">Uncharacterized protein</fullName>
    </submittedName>
</protein>
<name>A0AAV3YP70_9GAST</name>
<dbReference type="Proteomes" id="UP000735302">
    <property type="component" value="Unassembled WGS sequence"/>
</dbReference>